<geneLocation type="mitochondrion" evidence="4"/>
<protein>
    <recommendedName>
        <fullName evidence="3">BPTI/Kunitz inhibitor domain-containing protein</fullName>
    </recommendedName>
</protein>
<reference evidence="4 5" key="1">
    <citation type="submission" date="2018-03" db="EMBL/GenBank/DDBJ databases">
        <authorList>
            <person name="Fogelqvist J."/>
        </authorList>
    </citation>
    <scope>NUCLEOTIDE SEQUENCE [LARGE SCALE GENOMIC DNA]</scope>
</reference>
<dbReference type="InterPro" id="IPR020901">
    <property type="entry name" value="Prtase_inh_Kunz-CS"/>
</dbReference>
<keyword evidence="1" id="KW-1015">Disulfide bond</keyword>
<dbReference type="SMART" id="SM00131">
    <property type="entry name" value="KU"/>
    <property type="match status" value="1"/>
</dbReference>
<feature type="compositionally biased region" description="Basic and acidic residues" evidence="2">
    <location>
        <begin position="100"/>
        <end position="129"/>
    </location>
</feature>
<dbReference type="PANTHER" id="PTHR10083:SF374">
    <property type="entry name" value="BPTI_KUNITZ INHIBITOR DOMAIN-CONTAINING PROTEIN"/>
    <property type="match status" value="1"/>
</dbReference>
<dbReference type="PROSITE" id="PS00280">
    <property type="entry name" value="BPTI_KUNITZ_1"/>
    <property type="match status" value="1"/>
</dbReference>
<dbReference type="Proteomes" id="UP000290189">
    <property type="component" value="Unassembled WGS sequence"/>
</dbReference>
<dbReference type="InterPro" id="IPR050098">
    <property type="entry name" value="TFPI/VKTCI-like"/>
</dbReference>
<evidence type="ECO:0000256" key="2">
    <source>
        <dbReference type="SAM" id="MobiDB-lite"/>
    </source>
</evidence>
<gene>
    <name evidence="4" type="ORF">PLBR_LOCUS4735</name>
</gene>
<evidence type="ECO:0000259" key="3">
    <source>
        <dbReference type="PROSITE" id="PS50279"/>
    </source>
</evidence>
<dbReference type="Pfam" id="PF00014">
    <property type="entry name" value="Kunitz_BPTI"/>
    <property type="match status" value="1"/>
</dbReference>
<feature type="compositionally biased region" description="Basic and acidic residues" evidence="2">
    <location>
        <begin position="164"/>
        <end position="177"/>
    </location>
</feature>
<dbReference type="InterPro" id="IPR036880">
    <property type="entry name" value="Kunitz_BPTI_sf"/>
</dbReference>
<dbReference type="InterPro" id="IPR002223">
    <property type="entry name" value="Kunitz_BPTI"/>
</dbReference>
<feature type="domain" description="BPTI/Kunitz inhibitor" evidence="3">
    <location>
        <begin position="265"/>
        <end position="316"/>
    </location>
</feature>
<proteinExistence type="predicted"/>
<dbReference type="Gene3D" id="4.10.410.10">
    <property type="entry name" value="Pancreatic trypsin inhibitor Kunitz domain"/>
    <property type="match status" value="1"/>
</dbReference>
<dbReference type="PANTHER" id="PTHR10083">
    <property type="entry name" value="KUNITZ-TYPE PROTEASE INHIBITOR-RELATED"/>
    <property type="match status" value="1"/>
</dbReference>
<sequence>MLLQHASTSVPELDLARLPSFWERHRQPFWTRAARARPTCRRHCRNKGTGAAADHVLVAMKRVVAIVAVAVLLLAATARADRWFKSWAADDDGGDDVDDAAAHVDRPSANRDVPDKAYDDDGVDGRDSAVNEGTDEPSGAAEIDDGDADDVVGHPSSVEDESVGDVKETDANVRDSDLSASPSEPAGDDRVEVPESQGNAAEASASRDVDGAGGDTDQESDDRIFHATVDAQGNTISSAGSAERDMAPIVKVLLDKDPHYPVEYCIGGEAQRGACTGNHTRWSFHQDNGTCRPFQYGGCMGTLNLFEKESDCMRKCVHSPAERVDGLGATYSDEQSASEVIAALNATSDDEWASR</sequence>
<keyword evidence="4" id="KW-0496">Mitochondrion</keyword>
<dbReference type="GO" id="GO:0004867">
    <property type="term" value="F:serine-type endopeptidase inhibitor activity"/>
    <property type="evidence" value="ECO:0007669"/>
    <property type="project" value="InterPro"/>
</dbReference>
<dbReference type="AlphaFoldDB" id="A0A3P3YBZ4"/>
<evidence type="ECO:0000313" key="5">
    <source>
        <dbReference type="Proteomes" id="UP000290189"/>
    </source>
</evidence>
<dbReference type="EMBL" id="OVEO01000008">
    <property type="protein sequence ID" value="SPQ97520.1"/>
    <property type="molecule type" value="Genomic_DNA"/>
</dbReference>
<dbReference type="GO" id="GO:0005615">
    <property type="term" value="C:extracellular space"/>
    <property type="evidence" value="ECO:0007669"/>
    <property type="project" value="TreeGrafter"/>
</dbReference>
<dbReference type="CDD" id="cd00109">
    <property type="entry name" value="Kunitz-type"/>
    <property type="match status" value="1"/>
</dbReference>
<feature type="region of interest" description="Disordered" evidence="2">
    <location>
        <begin position="88"/>
        <end position="220"/>
    </location>
</feature>
<evidence type="ECO:0000313" key="4">
    <source>
        <dbReference type="EMBL" id="SPQ97520.1"/>
    </source>
</evidence>
<feature type="compositionally biased region" description="Acidic residues" evidence="2">
    <location>
        <begin position="89"/>
        <end position="99"/>
    </location>
</feature>
<accession>A0A3P3YBZ4</accession>
<dbReference type="SUPFAM" id="SSF57362">
    <property type="entry name" value="BPTI-like"/>
    <property type="match status" value="1"/>
</dbReference>
<organism evidence="4 5">
    <name type="scientific">Plasmodiophora brassicae</name>
    <name type="common">Clubroot disease agent</name>
    <dbReference type="NCBI Taxonomy" id="37360"/>
    <lineage>
        <taxon>Eukaryota</taxon>
        <taxon>Sar</taxon>
        <taxon>Rhizaria</taxon>
        <taxon>Endomyxa</taxon>
        <taxon>Phytomyxea</taxon>
        <taxon>Plasmodiophorida</taxon>
        <taxon>Plasmodiophoridae</taxon>
        <taxon>Plasmodiophora</taxon>
    </lineage>
</organism>
<name>A0A3P3YBZ4_PLABS</name>
<evidence type="ECO:0000256" key="1">
    <source>
        <dbReference type="ARBA" id="ARBA00023157"/>
    </source>
</evidence>
<dbReference type="PROSITE" id="PS50279">
    <property type="entry name" value="BPTI_KUNITZ_2"/>
    <property type="match status" value="1"/>
</dbReference>